<proteinExistence type="predicted"/>
<protein>
    <recommendedName>
        <fullName evidence="4">Transmembrane protein</fullName>
    </recommendedName>
</protein>
<reference evidence="2 3" key="1">
    <citation type="submission" date="2014-06" db="EMBL/GenBank/DDBJ databases">
        <authorList>
            <person name="Swart Estienne"/>
        </authorList>
    </citation>
    <scope>NUCLEOTIDE SEQUENCE [LARGE SCALE GENOMIC DNA]</scope>
    <source>
        <strain evidence="2 3">130c</strain>
    </source>
</reference>
<gene>
    <name evidence="2" type="primary">Contig3858.g4125</name>
    <name evidence="2" type="ORF">STYLEM_17645</name>
</gene>
<feature type="transmembrane region" description="Helical" evidence="1">
    <location>
        <begin position="23"/>
        <end position="40"/>
    </location>
</feature>
<organism evidence="2 3">
    <name type="scientific">Stylonychia lemnae</name>
    <name type="common">Ciliate</name>
    <dbReference type="NCBI Taxonomy" id="5949"/>
    <lineage>
        <taxon>Eukaryota</taxon>
        <taxon>Sar</taxon>
        <taxon>Alveolata</taxon>
        <taxon>Ciliophora</taxon>
        <taxon>Intramacronucleata</taxon>
        <taxon>Spirotrichea</taxon>
        <taxon>Stichotrichia</taxon>
        <taxon>Sporadotrichida</taxon>
        <taxon>Oxytrichidae</taxon>
        <taxon>Stylonychinae</taxon>
        <taxon>Stylonychia</taxon>
    </lineage>
</organism>
<dbReference type="EMBL" id="CCKQ01016658">
    <property type="protein sequence ID" value="CDW88523.1"/>
    <property type="molecule type" value="Genomic_DNA"/>
</dbReference>
<dbReference type="AlphaFoldDB" id="A0A078B4S3"/>
<evidence type="ECO:0008006" key="4">
    <source>
        <dbReference type="Google" id="ProtNLM"/>
    </source>
</evidence>
<keyword evidence="1" id="KW-0812">Transmembrane</keyword>
<dbReference type="InParanoid" id="A0A078B4S3"/>
<evidence type="ECO:0000313" key="2">
    <source>
        <dbReference type="EMBL" id="CDW88523.1"/>
    </source>
</evidence>
<evidence type="ECO:0000313" key="3">
    <source>
        <dbReference type="Proteomes" id="UP000039865"/>
    </source>
</evidence>
<sequence length="156" mass="18080">MDDTVKTVTRQAFTISDALNKTGGFMSILFVITLTMIQYLQETIYFTSLVKSLFKYQLVKEKQIQPQFKGIISQIRKGRVIIDPTNSNHDNTKKKAISEQSLSEQSQQQFTNIYCSADYIYIFLVQAESQTRLFNCRFIEDLAEKISLQLQKTQLK</sequence>
<keyword evidence="1" id="KW-1133">Transmembrane helix</keyword>
<accession>A0A078B4S3</accession>
<dbReference type="Proteomes" id="UP000039865">
    <property type="component" value="Unassembled WGS sequence"/>
</dbReference>
<name>A0A078B4S3_STYLE</name>
<evidence type="ECO:0000256" key="1">
    <source>
        <dbReference type="SAM" id="Phobius"/>
    </source>
</evidence>
<keyword evidence="1" id="KW-0472">Membrane</keyword>
<keyword evidence="3" id="KW-1185">Reference proteome</keyword>